<proteinExistence type="predicted"/>
<dbReference type="PROSITE" id="PS00198">
    <property type="entry name" value="4FE4S_FER_1"/>
    <property type="match status" value="1"/>
</dbReference>
<evidence type="ECO:0000256" key="4">
    <source>
        <dbReference type="ARBA" id="ARBA00023004"/>
    </source>
</evidence>
<evidence type="ECO:0000259" key="6">
    <source>
        <dbReference type="PROSITE" id="PS51379"/>
    </source>
</evidence>
<dbReference type="GO" id="GO:0046872">
    <property type="term" value="F:metal ion binding"/>
    <property type="evidence" value="ECO:0007669"/>
    <property type="project" value="UniProtKB-KW"/>
</dbReference>
<dbReference type="PANTHER" id="PTHR42859">
    <property type="entry name" value="OXIDOREDUCTASE"/>
    <property type="match status" value="1"/>
</dbReference>
<name>A0A069A2C9_CLODI</name>
<evidence type="ECO:0000256" key="2">
    <source>
        <dbReference type="ARBA" id="ARBA00022723"/>
    </source>
</evidence>
<dbReference type="InterPro" id="IPR017900">
    <property type="entry name" value="4Fe4S_Fe_S_CS"/>
</dbReference>
<feature type="domain" description="4Fe-4S ferredoxin-type" evidence="6">
    <location>
        <begin position="123"/>
        <end position="156"/>
    </location>
</feature>
<dbReference type="EMBL" id="LK932372">
    <property type="protein sequence ID" value="CDS85059.1"/>
    <property type="molecule type" value="Genomic_DNA"/>
</dbReference>
<keyword evidence="3" id="KW-0677">Repeat</keyword>
<accession>A0A069A2C9</accession>
<dbReference type="SUPFAM" id="SSF54862">
    <property type="entry name" value="4Fe-4S ferredoxins"/>
    <property type="match status" value="1"/>
</dbReference>
<evidence type="ECO:0000313" key="7">
    <source>
        <dbReference type="EMBL" id="CDS85059.1"/>
    </source>
</evidence>
<keyword evidence="4" id="KW-0408">Iron</keyword>
<feature type="domain" description="4Fe-4S ferredoxin-type" evidence="6">
    <location>
        <begin position="82"/>
        <end position="111"/>
    </location>
</feature>
<dbReference type="Gene3D" id="3.30.70.20">
    <property type="match status" value="2"/>
</dbReference>
<organism evidence="7">
    <name type="scientific">Clostridioides difficile</name>
    <name type="common">Peptoclostridium difficile</name>
    <dbReference type="NCBI Taxonomy" id="1496"/>
    <lineage>
        <taxon>Bacteria</taxon>
        <taxon>Bacillati</taxon>
        <taxon>Bacillota</taxon>
        <taxon>Clostridia</taxon>
        <taxon>Peptostreptococcales</taxon>
        <taxon>Peptostreptococcaceae</taxon>
        <taxon>Clostridioides</taxon>
    </lineage>
</organism>
<dbReference type="Pfam" id="PF12800">
    <property type="entry name" value="Fer4_4"/>
    <property type="match status" value="1"/>
</dbReference>
<dbReference type="CDD" id="cd10554">
    <property type="entry name" value="HycB_like"/>
    <property type="match status" value="1"/>
</dbReference>
<dbReference type="PROSITE" id="PS51379">
    <property type="entry name" value="4FE4S_FER_2"/>
    <property type="match status" value="3"/>
</dbReference>
<dbReference type="InterPro" id="IPR050294">
    <property type="entry name" value="RnfB_subfamily"/>
</dbReference>
<evidence type="ECO:0000256" key="3">
    <source>
        <dbReference type="ARBA" id="ARBA00022737"/>
    </source>
</evidence>
<dbReference type="AlphaFoldDB" id="A0A069A2C9"/>
<keyword evidence="5" id="KW-0411">Iron-sulfur</keyword>
<gene>
    <name evidence="7" type="primary">hydN</name>
    <name evidence="7" type="ORF">BN1097_360045</name>
</gene>
<sequence>MMNYFVIADPDKCIGCRTCMIGCVVAHSDEDIFYQNPDEINFNPKLSVIKTKEVSAPIQCRHCEDAPCAKACPNGGIVRVGNTIKINEENCIGCKTCMLACPIGAIDIVTLKDVDEGKLCFRERMTANKCDFCIESPEGPACVNVCPTKAFTIVKDEDIDSKVKNKRKLAIL</sequence>
<dbReference type="PANTHER" id="PTHR42859:SF17">
    <property type="entry name" value="ELECTRON TRANSPORT PROTEIN HYDN-RELATED"/>
    <property type="match status" value="1"/>
</dbReference>
<keyword evidence="1" id="KW-0004">4Fe-4S</keyword>
<evidence type="ECO:0000256" key="5">
    <source>
        <dbReference type="ARBA" id="ARBA00023014"/>
    </source>
</evidence>
<dbReference type="InterPro" id="IPR017896">
    <property type="entry name" value="4Fe4S_Fe-S-bd"/>
</dbReference>
<protein>
    <submittedName>
        <fullName evidence="7">Electron transport protein</fullName>
    </submittedName>
</protein>
<reference evidence="7" key="1">
    <citation type="submission" date="2014-07" db="EMBL/GenBank/DDBJ databases">
        <authorList>
            <person name="Monot Marc"/>
        </authorList>
    </citation>
    <scope>NUCLEOTIDE SEQUENCE</scope>
    <source>
        <strain evidence="7">7032994</strain>
    </source>
</reference>
<keyword evidence="2" id="KW-0479">Metal-binding</keyword>
<feature type="domain" description="4Fe-4S ferredoxin-type" evidence="6">
    <location>
        <begin position="4"/>
        <end position="23"/>
    </location>
</feature>
<evidence type="ECO:0000256" key="1">
    <source>
        <dbReference type="ARBA" id="ARBA00022485"/>
    </source>
</evidence>
<dbReference type="Pfam" id="PF13247">
    <property type="entry name" value="Fer4_11"/>
    <property type="match status" value="1"/>
</dbReference>
<dbReference type="GO" id="GO:0051539">
    <property type="term" value="F:4 iron, 4 sulfur cluster binding"/>
    <property type="evidence" value="ECO:0007669"/>
    <property type="project" value="UniProtKB-KW"/>
</dbReference>